<dbReference type="GO" id="GO:0043139">
    <property type="term" value="F:5'-3' DNA helicase activity"/>
    <property type="evidence" value="ECO:0007669"/>
    <property type="project" value="UniProtKB-EC"/>
</dbReference>
<dbReference type="InterPro" id="IPR003593">
    <property type="entry name" value="AAA+_ATPase"/>
</dbReference>
<dbReference type="SUPFAM" id="SSF52540">
    <property type="entry name" value="P-loop containing nucleoside triphosphate hydrolases"/>
    <property type="match status" value="1"/>
</dbReference>
<keyword evidence="8" id="KW-1185">Reference proteome</keyword>
<evidence type="ECO:0000259" key="6">
    <source>
        <dbReference type="SMART" id="SM00382"/>
    </source>
</evidence>
<dbReference type="Proteomes" id="UP001063698">
    <property type="component" value="Chromosome"/>
</dbReference>
<dbReference type="SMART" id="SM00382">
    <property type="entry name" value="AAA"/>
    <property type="match status" value="1"/>
</dbReference>
<feature type="domain" description="AAA+ ATPase" evidence="6">
    <location>
        <begin position="115"/>
        <end position="362"/>
    </location>
</feature>
<dbReference type="InterPro" id="IPR008571">
    <property type="entry name" value="HerA-like"/>
</dbReference>
<evidence type="ECO:0000256" key="4">
    <source>
        <dbReference type="ARBA" id="ARBA00048988"/>
    </source>
</evidence>
<dbReference type="PANTHER" id="PTHR42957:SF1">
    <property type="entry name" value="HELICASE MJ1565-RELATED"/>
    <property type="match status" value="1"/>
</dbReference>
<dbReference type="Gene3D" id="3.40.50.300">
    <property type="entry name" value="P-loop containing nucleotide triphosphate hydrolases"/>
    <property type="match status" value="2"/>
</dbReference>
<evidence type="ECO:0000256" key="1">
    <source>
        <dbReference type="ARBA" id="ARBA00007816"/>
    </source>
</evidence>
<evidence type="ECO:0000256" key="3">
    <source>
        <dbReference type="ARBA" id="ARBA00048954"/>
    </source>
</evidence>
<comment type="catalytic activity">
    <reaction evidence="2">
        <text>Couples ATP hydrolysis with the unwinding of duplex DNA by translocating in the 3'-5' direction.</text>
        <dbReference type="EC" id="5.6.2.4"/>
    </reaction>
</comment>
<evidence type="ECO:0000256" key="5">
    <source>
        <dbReference type="SAM" id="MobiDB-lite"/>
    </source>
</evidence>
<sequence>MICRETCAKVLEEVDLTGLISYLQYLSEKSKCSISVNLDVNKGLIKIRVCCARSKKITKIVEERIMAIRNLEKSRCIRFRKNVVDMKLFLIRDRHICIGKEFETGAPYCIPLKALERHAVIMGSTGSGKSTTTKKILKEIGKNLLVLDWHGEYDDLEFEVVDCISFRNLREIGRGELVDSLASSLGLSDSQYYLLMKVVQSLWVKNRDFGLRDIIFHIKALDESSRWVRESKYALLKRLEMLLHEEGCQTEIEEVIKKSKGGIIVDLSTNSEYGKRFISNAILAHAFTKARAKKLRKLFIVLEEAHNVAPKTTELSLAEKIYMEGRKYGLHLIAVTQSPRKLSDGILRNSALKVVHALEDVEDAKYIANSIGYPDLWKEFLYLDVGHAYFYFKKPIHVVIESNNIERTPPTPPENVLDKESFRSLELEERSRGTSEVH</sequence>
<feature type="compositionally biased region" description="Basic and acidic residues" evidence="5">
    <location>
        <begin position="416"/>
        <end position="438"/>
    </location>
</feature>
<evidence type="ECO:0000313" key="7">
    <source>
        <dbReference type="EMBL" id="UXD21985.1"/>
    </source>
</evidence>
<gene>
    <name evidence="7" type="ORF">IPA_00510</name>
</gene>
<evidence type="ECO:0000256" key="2">
    <source>
        <dbReference type="ARBA" id="ARBA00034617"/>
    </source>
</evidence>
<dbReference type="KEGG" id="ipc:IPA_00510"/>
<dbReference type="GO" id="GO:0043138">
    <property type="term" value="F:3'-5' DNA helicase activity"/>
    <property type="evidence" value="ECO:0007669"/>
    <property type="project" value="UniProtKB-EC"/>
</dbReference>
<feature type="region of interest" description="Disordered" evidence="5">
    <location>
        <begin position="405"/>
        <end position="438"/>
    </location>
</feature>
<comment type="catalytic activity">
    <reaction evidence="4">
        <text>ATP + H2O = ADP + phosphate + H(+)</text>
        <dbReference type="Rhea" id="RHEA:13065"/>
        <dbReference type="ChEBI" id="CHEBI:15377"/>
        <dbReference type="ChEBI" id="CHEBI:15378"/>
        <dbReference type="ChEBI" id="CHEBI:30616"/>
        <dbReference type="ChEBI" id="CHEBI:43474"/>
        <dbReference type="ChEBI" id="CHEBI:456216"/>
        <dbReference type="EC" id="5.6.2.4"/>
    </reaction>
</comment>
<accession>A0A977KAC4</accession>
<comment type="catalytic activity">
    <reaction evidence="3">
        <text>ATP + H2O = ADP + phosphate + H(+)</text>
        <dbReference type="Rhea" id="RHEA:13065"/>
        <dbReference type="ChEBI" id="CHEBI:15377"/>
        <dbReference type="ChEBI" id="CHEBI:15378"/>
        <dbReference type="ChEBI" id="CHEBI:30616"/>
        <dbReference type="ChEBI" id="CHEBI:43474"/>
        <dbReference type="ChEBI" id="CHEBI:456216"/>
        <dbReference type="EC" id="5.6.2.3"/>
    </reaction>
</comment>
<dbReference type="PANTHER" id="PTHR42957">
    <property type="entry name" value="HELICASE MJ1565-RELATED"/>
    <property type="match status" value="1"/>
</dbReference>
<protein>
    <recommendedName>
        <fullName evidence="6">AAA+ ATPase domain-containing protein</fullName>
    </recommendedName>
</protein>
<proteinExistence type="inferred from homology"/>
<organism evidence="7 8">
    <name type="scientific">Ignicoccus pacificus DSM 13166</name>
    <dbReference type="NCBI Taxonomy" id="940294"/>
    <lineage>
        <taxon>Archaea</taxon>
        <taxon>Thermoproteota</taxon>
        <taxon>Thermoprotei</taxon>
        <taxon>Desulfurococcales</taxon>
        <taxon>Desulfurococcaceae</taxon>
        <taxon>Ignicoccus</taxon>
    </lineage>
</organism>
<evidence type="ECO:0000313" key="8">
    <source>
        <dbReference type="Proteomes" id="UP001063698"/>
    </source>
</evidence>
<name>A0A977KAC4_9CREN</name>
<dbReference type="Pfam" id="PF01935">
    <property type="entry name" value="DUF87"/>
    <property type="match status" value="1"/>
</dbReference>
<dbReference type="InterPro" id="IPR002789">
    <property type="entry name" value="HerA_central"/>
</dbReference>
<dbReference type="InterPro" id="IPR027417">
    <property type="entry name" value="P-loop_NTPase"/>
</dbReference>
<dbReference type="EMBL" id="CP006868">
    <property type="protein sequence ID" value="UXD21985.1"/>
    <property type="molecule type" value="Genomic_DNA"/>
</dbReference>
<comment type="similarity">
    <text evidence="1">Belongs to the HerA family.</text>
</comment>
<reference evidence="7" key="1">
    <citation type="submission" date="2013-11" db="EMBL/GenBank/DDBJ databases">
        <title>Comparative genomics of Ignicoccus.</title>
        <authorList>
            <person name="Podar M."/>
        </authorList>
    </citation>
    <scope>NUCLEOTIDE SEQUENCE</scope>
    <source>
        <strain evidence="7">DSM 13166</strain>
    </source>
</reference>
<dbReference type="AlphaFoldDB" id="A0A977KAC4"/>